<dbReference type="PANTHER" id="PTHR47070:SF2">
    <property type="entry name" value="OS06G0206100 PROTEIN"/>
    <property type="match status" value="1"/>
</dbReference>
<evidence type="ECO:0000256" key="1">
    <source>
        <dbReference type="SAM" id="MobiDB-lite"/>
    </source>
</evidence>
<dbReference type="AlphaFoldDB" id="A0A834L5W1"/>
<evidence type="ECO:0000313" key="2">
    <source>
        <dbReference type="EMBL" id="KAF7117037.1"/>
    </source>
</evidence>
<proteinExistence type="predicted"/>
<name>A0A834L5W1_RHOSS</name>
<feature type="compositionally biased region" description="Basic and acidic residues" evidence="1">
    <location>
        <begin position="133"/>
        <end position="145"/>
    </location>
</feature>
<dbReference type="EMBL" id="WJXA01000022">
    <property type="protein sequence ID" value="KAF7117037.1"/>
    <property type="molecule type" value="Genomic_DNA"/>
</dbReference>
<sequence>MAAAGAPILCGRGDKRTMKGKRFKGSCGNSPKKGKMIERIKDKGLEIDAAQVQEKLSQENSFENQNVIIAEHIRVTESDRFGLTFGSFGTNFDSFRNFVSESHAVGNAEYSSAEPSASLSTSAPESSSGETSASKHVDLPDDQVRNSDSSSSGSGAVPEHQLLVNKESSSP</sequence>
<dbReference type="Proteomes" id="UP000626092">
    <property type="component" value="Unassembled WGS sequence"/>
</dbReference>
<feature type="region of interest" description="Disordered" evidence="1">
    <location>
        <begin position="107"/>
        <end position="171"/>
    </location>
</feature>
<keyword evidence="3" id="KW-1185">Reference proteome</keyword>
<protein>
    <submittedName>
        <fullName evidence="2">Uncharacterized protein</fullName>
    </submittedName>
</protein>
<accession>A0A834L5W1</accession>
<dbReference type="OrthoDB" id="911986at2759"/>
<comment type="caution">
    <text evidence="2">The sequence shown here is derived from an EMBL/GenBank/DDBJ whole genome shotgun (WGS) entry which is preliminary data.</text>
</comment>
<organism evidence="2 3">
    <name type="scientific">Rhododendron simsii</name>
    <name type="common">Sims's rhododendron</name>
    <dbReference type="NCBI Taxonomy" id="118357"/>
    <lineage>
        <taxon>Eukaryota</taxon>
        <taxon>Viridiplantae</taxon>
        <taxon>Streptophyta</taxon>
        <taxon>Embryophyta</taxon>
        <taxon>Tracheophyta</taxon>
        <taxon>Spermatophyta</taxon>
        <taxon>Magnoliopsida</taxon>
        <taxon>eudicotyledons</taxon>
        <taxon>Gunneridae</taxon>
        <taxon>Pentapetalae</taxon>
        <taxon>asterids</taxon>
        <taxon>Ericales</taxon>
        <taxon>Ericaceae</taxon>
        <taxon>Ericoideae</taxon>
        <taxon>Rhodoreae</taxon>
        <taxon>Rhododendron</taxon>
    </lineage>
</organism>
<feature type="compositionally biased region" description="Low complexity" evidence="1">
    <location>
        <begin position="108"/>
        <end position="132"/>
    </location>
</feature>
<gene>
    <name evidence="2" type="ORF">RHSIM_RhsimUnG0003900</name>
</gene>
<evidence type="ECO:0000313" key="3">
    <source>
        <dbReference type="Proteomes" id="UP000626092"/>
    </source>
</evidence>
<dbReference type="PANTHER" id="PTHR47070">
    <property type="entry name" value="HYDROXYPROLINE-RICH GLYCOPROTEIN-LIKE"/>
    <property type="match status" value="1"/>
</dbReference>
<reference evidence="2" key="1">
    <citation type="submission" date="2019-11" db="EMBL/GenBank/DDBJ databases">
        <authorList>
            <person name="Liu Y."/>
            <person name="Hou J."/>
            <person name="Li T.-Q."/>
            <person name="Guan C.-H."/>
            <person name="Wu X."/>
            <person name="Wu H.-Z."/>
            <person name="Ling F."/>
            <person name="Zhang R."/>
            <person name="Shi X.-G."/>
            <person name="Ren J.-P."/>
            <person name="Chen E.-F."/>
            <person name="Sun J.-M."/>
        </authorList>
    </citation>
    <scope>NUCLEOTIDE SEQUENCE</scope>
    <source>
        <strain evidence="2">Adult_tree_wgs_1</strain>
        <tissue evidence="2">Leaves</tissue>
    </source>
</reference>